<dbReference type="SUPFAM" id="SSF50630">
    <property type="entry name" value="Acid proteases"/>
    <property type="match status" value="1"/>
</dbReference>
<feature type="active site" evidence="3">
    <location>
        <position position="279"/>
    </location>
</feature>
<feature type="active site" evidence="3">
    <location>
        <position position="92"/>
    </location>
</feature>
<keyword evidence="6" id="KW-0812">Transmembrane</keyword>
<evidence type="ECO:0000256" key="4">
    <source>
        <dbReference type="RuleBase" id="RU000454"/>
    </source>
</evidence>
<evidence type="ECO:0000313" key="6">
    <source>
        <dbReference type="EMBL" id="KAK8141663.1"/>
    </source>
</evidence>
<dbReference type="EMBL" id="JAAHCF010000884">
    <property type="protein sequence ID" value="KAK8141663.1"/>
    <property type="molecule type" value="Genomic_DNA"/>
</dbReference>
<keyword evidence="6" id="KW-0472">Membrane</keyword>
<proteinExistence type="inferred from homology"/>
<dbReference type="InterPro" id="IPR001969">
    <property type="entry name" value="Aspartic_peptidase_AS"/>
</dbReference>
<dbReference type="PANTHER" id="PTHR47966:SF2">
    <property type="entry name" value="ASPERGILLOPEPSIN-1-RELATED"/>
    <property type="match status" value="1"/>
</dbReference>
<evidence type="ECO:0000256" key="2">
    <source>
        <dbReference type="ARBA" id="ARBA00022750"/>
    </source>
</evidence>
<dbReference type="PANTHER" id="PTHR47966">
    <property type="entry name" value="BETA-SITE APP-CLEAVING ENZYME, ISOFORM A-RELATED"/>
    <property type="match status" value="1"/>
</dbReference>
<evidence type="ECO:0000313" key="7">
    <source>
        <dbReference type="Proteomes" id="UP001397290"/>
    </source>
</evidence>
<dbReference type="PROSITE" id="PS51767">
    <property type="entry name" value="PEPTIDASE_A1"/>
    <property type="match status" value="1"/>
</dbReference>
<keyword evidence="4" id="KW-0645">Protease</keyword>
<dbReference type="Proteomes" id="UP001397290">
    <property type="component" value="Unassembled WGS sequence"/>
</dbReference>
<dbReference type="InterPro" id="IPR033121">
    <property type="entry name" value="PEPTIDASE_A1"/>
</dbReference>
<dbReference type="PROSITE" id="PS00141">
    <property type="entry name" value="ASP_PROTEASE"/>
    <property type="match status" value="1"/>
</dbReference>
<keyword evidence="6" id="KW-0675">Receptor</keyword>
<keyword evidence="4" id="KW-0378">Hydrolase</keyword>
<evidence type="ECO:0000259" key="5">
    <source>
        <dbReference type="PROSITE" id="PS51767"/>
    </source>
</evidence>
<reference evidence="6 7" key="1">
    <citation type="submission" date="2020-02" db="EMBL/GenBank/DDBJ databases">
        <title>Comparative genomics of the hypocrealean fungal genus Beauvera.</title>
        <authorList>
            <person name="Showalter D.N."/>
            <person name="Bushley K.E."/>
            <person name="Rehner S.A."/>
        </authorList>
    </citation>
    <scope>NUCLEOTIDE SEQUENCE [LARGE SCALE GENOMIC DNA]</scope>
    <source>
        <strain evidence="6 7">ARSEF4384</strain>
    </source>
</reference>
<accession>A0AAW0RI18</accession>
<dbReference type="Gene3D" id="2.40.70.10">
    <property type="entry name" value="Acid Proteases"/>
    <property type="match status" value="2"/>
</dbReference>
<evidence type="ECO:0000256" key="1">
    <source>
        <dbReference type="ARBA" id="ARBA00007447"/>
    </source>
</evidence>
<dbReference type="Pfam" id="PF00026">
    <property type="entry name" value="Asp"/>
    <property type="match status" value="1"/>
</dbReference>
<dbReference type="InterPro" id="IPR021109">
    <property type="entry name" value="Peptidase_aspartic_dom_sf"/>
</dbReference>
<dbReference type="AlphaFoldDB" id="A0AAW0RI18"/>
<evidence type="ECO:0000256" key="3">
    <source>
        <dbReference type="PIRSR" id="PIRSR601461-1"/>
    </source>
</evidence>
<feature type="domain" description="Peptidase A1" evidence="5">
    <location>
        <begin position="74"/>
        <end position="379"/>
    </location>
</feature>
<keyword evidence="7" id="KW-1185">Reference proteome</keyword>
<dbReference type="GO" id="GO:0006508">
    <property type="term" value="P:proteolysis"/>
    <property type="evidence" value="ECO:0007669"/>
    <property type="project" value="UniProtKB-KW"/>
</dbReference>
<sequence length="382" mass="39722">MPVLARSPSTCFPPLRNAAAVSLGHAHGSKGRFTVDAKYNPNFKKTPHPSNALGRRANGGVTAYDSPSRPDVEYYARVDIGTPAQTMNLLFDTGSSDLWVFVPDTSGTIDDGQGRWNVSASSSASRIDGGSWSIGYGDGSGAKGTLYDDTVSVAGIAVTQGVEVATSISHSRDGSAILGSPVSGIVGFGFDGGNTGNPQQKTLFTNMLSKLDSPVFTVDLKHGADGTFDFGFIDSNKYTGDISYGAATTNDYGWWLWTASGYAVGNGDFVELDMQGIVDTGNPSLTVPGDAFSAYTDVIPNYSKSFDCSTTLPDLYIGVGGGNTIKVDGEHLKGTSDDGSCGHVLGSGTPAFGSPAMAGAFLVFERGTDGDKGARIGWANFK</sequence>
<dbReference type="GO" id="GO:0004190">
    <property type="term" value="F:aspartic-type endopeptidase activity"/>
    <property type="evidence" value="ECO:0007669"/>
    <property type="project" value="UniProtKB-KW"/>
</dbReference>
<dbReference type="PRINTS" id="PR00792">
    <property type="entry name" value="PEPSIN"/>
</dbReference>
<organism evidence="6 7">
    <name type="scientific">Beauveria asiatica</name>
    <dbReference type="NCBI Taxonomy" id="1069075"/>
    <lineage>
        <taxon>Eukaryota</taxon>
        <taxon>Fungi</taxon>
        <taxon>Dikarya</taxon>
        <taxon>Ascomycota</taxon>
        <taxon>Pezizomycotina</taxon>
        <taxon>Sordariomycetes</taxon>
        <taxon>Hypocreomycetidae</taxon>
        <taxon>Hypocreales</taxon>
        <taxon>Cordycipitaceae</taxon>
        <taxon>Beauveria</taxon>
    </lineage>
</organism>
<comment type="caution">
    <text evidence="6">The sequence shown here is derived from an EMBL/GenBank/DDBJ whole genome shotgun (WGS) entry which is preliminary data.</text>
</comment>
<protein>
    <submittedName>
        <fullName evidence="6">Type I transmembrane sorting receptor</fullName>
    </submittedName>
</protein>
<keyword evidence="2 4" id="KW-0064">Aspartyl protease</keyword>
<name>A0AAW0RI18_9HYPO</name>
<gene>
    <name evidence="6" type="primary">PEP1_6</name>
    <name evidence="6" type="ORF">G3M48_010108</name>
</gene>
<dbReference type="InterPro" id="IPR001461">
    <property type="entry name" value="Aspartic_peptidase_A1"/>
</dbReference>
<comment type="similarity">
    <text evidence="1 4">Belongs to the peptidase A1 family.</text>
</comment>